<keyword evidence="3" id="KW-1185">Reference proteome</keyword>
<sequence length="77" mass="8229">MTCGNEVVVEDQLTAKDEWPFVLPSSTPTSSNAPIGGPPPSPDTRDGASAVRDQCDQQLNHYGQPATAEKSGSPRFW</sequence>
<reference evidence="2" key="1">
    <citation type="submission" date="2020-08" db="EMBL/GenBank/DDBJ databases">
        <title>Whole genome shotgun sequence of Actinocatenispora sera NBRC 101916.</title>
        <authorList>
            <person name="Komaki H."/>
            <person name="Tamura T."/>
        </authorList>
    </citation>
    <scope>NUCLEOTIDE SEQUENCE</scope>
    <source>
        <strain evidence="2">NBRC 101916</strain>
    </source>
</reference>
<evidence type="ECO:0000313" key="3">
    <source>
        <dbReference type="Proteomes" id="UP000680750"/>
    </source>
</evidence>
<evidence type="ECO:0000313" key="2">
    <source>
        <dbReference type="EMBL" id="BCJ28711.1"/>
    </source>
</evidence>
<accession>A0A810L2S9</accession>
<name>A0A810L2S9_9ACTN</name>
<dbReference type="Proteomes" id="UP000680750">
    <property type="component" value="Chromosome"/>
</dbReference>
<feature type="region of interest" description="Disordered" evidence="1">
    <location>
        <begin position="19"/>
        <end position="50"/>
    </location>
</feature>
<dbReference type="AlphaFoldDB" id="A0A810L2S9"/>
<organism evidence="2 3">
    <name type="scientific">Actinocatenispora sera</name>
    <dbReference type="NCBI Taxonomy" id="390989"/>
    <lineage>
        <taxon>Bacteria</taxon>
        <taxon>Bacillati</taxon>
        <taxon>Actinomycetota</taxon>
        <taxon>Actinomycetes</taxon>
        <taxon>Micromonosporales</taxon>
        <taxon>Micromonosporaceae</taxon>
        <taxon>Actinocatenispora</taxon>
    </lineage>
</organism>
<proteinExistence type="predicted"/>
<gene>
    <name evidence="2" type="ORF">Asera_28190</name>
</gene>
<feature type="compositionally biased region" description="Polar residues" evidence="1">
    <location>
        <begin position="24"/>
        <end position="33"/>
    </location>
</feature>
<dbReference type="EMBL" id="AP023354">
    <property type="protein sequence ID" value="BCJ28711.1"/>
    <property type="molecule type" value="Genomic_DNA"/>
</dbReference>
<dbReference type="KEGG" id="aser:Asera_28190"/>
<protein>
    <submittedName>
        <fullName evidence="2">Uncharacterized protein</fullName>
    </submittedName>
</protein>
<evidence type="ECO:0000256" key="1">
    <source>
        <dbReference type="SAM" id="MobiDB-lite"/>
    </source>
</evidence>